<name>A8I984_AZOC5</name>
<dbReference type="EMBL" id="AP009384">
    <property type="protein sequence ID" value="BAF88754.1"/>
    <property type="molecule type" value="Genomic_DNA"/>
</dbReference>
<reference evidence="2 3" key="4">
    <citation type="journal article" date="2009" name="Appl. Environ. Microbiol.">
        <title>Comparative genome-wide transcriptional profiling of Azorhizobium caulinodans ORS571 grown under free-living and symbiotic conditions.</title>
        <authorList>
            <person name="Tsukada S."/>
            <person name="Aono T."/>
            <person name="Akiba N."/>
            <person name="Lee KB."/>
            <person name="Liu CT."/>
            <person name="Toyazaki H."/>
            <person name="Oyaizu H."/>
        </authorList>
    </citation>
    <scope>NUCLEOTIDE SEQUENCE [LARGE SCALE GENOMIC DNA]</scope>
    <source>
        <strain evidence="3">ATCC 43989 / DSM 5975 / JCM 20966 / LMG 6465 / NBRC 14845 / NCIMB 13405 / ORS 571</strain>
    </source>
</reference>
<sequence>MRADTRTYALRWRVMRRRLFAAGLLAVLLPLPVQADPIDAYVAARDQAIAASLAAAKAGKADDPAVQKQEEASAAELARLLSVALGPLAFEGMGPPRYSLGTFAEDAATPTRRLDGLAFANADYSTRLVVTPEAVFTAWLAARAKDDGAPRALRSGLPTAVGTAEFFQNAIAGDGGYFQPYVALPVAASPGETALAVLGLQVDEPAGTTAPNEISILRIGNGRAVVGMTMAKLTIGPIPACEAVWTPYKVKADALARMLAKEKKPSANRQDEITRLASDGTDAYRACFAREAPKQAFFTAAVKAAEAFLALARGN</sequence>
<keyword evidence="3" id="KW-1185">Reference proteome</keyword>
<proteinExistence type="predicted"/>
<accession>A8I984</accession>
<keyword evidence="1" id="KW-0732">Signal</keyword>
<feature type="chain" id="PRO_5002721543" evidence="1">
    <location>
        <begin position="36"/>
        <end position="315"/>
    </location>
</feature>
<reference evidence="2 3" key="6">
    <citation type="journal article" date="2011" name="Appl. Environ. Microbiol.">
        <title>Involvement of the azorhizobial chromosome partition gene (parA) in the onset of bacteroid differentiation during Sesbania rostrata stem nodule development.</title>
        <authorList>
            <person name="Liu CT."/>
            <person name="Lee KB."/>
            <person name="Wang YS."/>
            <person name="Peng MH."/>
            <person name="Lee KT."/>
            <person name="Suzuki S."/>
            <person name="Suzuki T."/>
            <person name="Oyaizu H."/>
        </authorList>
    </citation>
    <scope>NUCLEOTIDE SEQUENCE [LARGE SCALE GENOMIC DNA]</scope>
    <source>
        <strain evidence="3">ATCC 43989 / DSM 5975 / JCM 20966 / LMG 6465 / NBRC 14845 / NCIMB 13405 / ORS 571</strain>
    </source>
</reference>
<dbReference type="AlphaFoldDB" id="A8I984"/>
<evidence type="ECO:0000313" key="2">
    <source>
        <dbReference type="EMBL" id="BAF88754.1"/>
    </source>
</evidence>
<dbReference type="KEGG" id="azc:AZC_2756"/>
<protein>
    <submittedName>
        <fullName evidence="2">Uncharacterized protein</fullName>
    </submittedName>
</protein>
<gene>
    <name evidence="2" type="ordered locus">AZC_2756</name>
</gene>
<dbReference type="Proteomes" id="UP000000270">
    <property type="component" value="Chromosome"/>
</dbReference>
<reference evidence="2 3" key="3">
    <citation type="journal article" date="2008" name="BMC Genomics">
        <title>The genome of the versatile nitrogen fixer Azorhizobium caulinodans ORS571.</title>
        <authorList>
            <person name="Lee KB."/>
            <person name="Backer P.D."/>
            <person name="Aono T."/>
            <person name="Liu CT."/>
            <person name="Suzuki S."/>
            <person name="Suzuki T."/>
            <person name="Kaneko T."/>
            <person name="Yamada M."/>
            <person name="Tabata S."/>
            <person name="Kupfer D.M."/>
            <person name="Najar F.Z."/>
            <person name="Wiley G.B."/>
            <person name="Roe B."/>
            <person name="Binnewies T.T."/>
            <person name="Ussery D.W."/>
            <person name="D'Haeze W."/>
            <person name="Herder J.D."/>
            <person name="Gevers D."/>
            <person name="Vereecke D."/>
            <person name="Holsters M."/>
            <person name="Oyaizu H."/>
        </authorList>
    </citation>
    <scope>NUCLEOTIDE SEQUENCE [LARGE SCALE GENOMIC DNA]</scope>
    <source>
        <strain evidence="3">ATCC 43989 / DSM 5975 / JCM 20966 / LMG 6465 / NBRC 14845 / NCIMB 13405 / ORS 571</strain>
    </source>
</reference>
<reference evidence="2 3" key="5">
    <citation type="journal article" date="2010" name="Appl. Environ. Microbiol.">
        <title>phrR-like gene praR of Azorhizobium caulinodans ORS571 is essential for symbiosis with Sesbania rostrata and is involved in expression of reb genes.</title>
        <authorList>
            <person name="Akiba N."/>
            <person name="Aono T."/>
            <person name="Toyazaki H."/>
            <person name="Sato S."/>
            <person name="Oyaizu H."/>
        </authorList>
    </citation>
    <scope>NUCLEOTIDE SEQUENCE [LARGE SCALE GENOMIC DNA]</scope>
    <source>
        <strain evidence="3">ATCC 43989 / DSM 5975 / JCM 20966 / LMG 6465 / NBRC 14845 / NCIMB 13405 / ORS 571</strain>
    </source>
</reference>
<organism evidence="2 3">
    <name type="scientific">Azorhizobium caulinodans (strain ATCC 43989 / DSM 5975 / JCM 20966 / LMG 6465 / NBRC 14845 / NCIMB 13405 / ORS 571)</name>
    <dbReference type="NCBI Taxonomy" id="438753"/>
    <lineage>
        <taxon>Bacteria</taxon>
        <taxon>Pseudomonadati</taxon>
        <taxon>Pseudomonadota</taxon>
        <taxon>Alphaproteobacteria</taxon>
        <taxon>Hyphomicrobiales</taxon>
        <taxon>Xanthobacteraceae</taxon>
        <taxon>Azorhizobium</taxon>
    </lineage>
</organism>
<reference evidence="2 3" key="1">
    <citation type="journal article" date="2007" name="Appl. Environ. Microbiol.">
        <title>Rhizobial factors required for stem nodule maturation and maintenance in Sesbania rostrata-Azorhizobium caulinodans ORS571 symbiosis.</title>
        <authorList>
            <person name="Suzuki S."/>
            <person name="Aono T."/>
            <person name="Lee KB."/>
            <person name="Suzuki T."/>
            <person name="Liu CT."/>
            <person name="Miwa H."/>
            <person name="Wakao S."/>
            <person name="Iki T."/>
            <person name="Oyaizu H."/>
        </authorList>
    </citation>
    <scope>NUCLEOTIDE SEQUENCE [LARGE SCALE GENOMIC DNA]</scope>
    <source>
        <strain evidence="3">ATCC 43989 / DSM 5975 / JCM 20966 / LMG 6465 / NBRC 14845 / NCIMB 13405 / ORS 571</strain>
    </source>
</reference>
<dbReference type="eggNOG" id="ENOG5030AF6">
    <property type="taxonomic scope" value="Bacteria"/>
</dbReference>
<dbReference type="HOGENOM" id="CLU_080348_0_0_5"/>
<evidence type="ECO:0000313" key="3">
    <source>
        <dbReference type="Proteomes" id="UP000000270"/>
    </source>
</evidence>
<reference evidence="3" key="2">
    <citation type="submission" date="2007-04" db="EMBL/GenBank/DDBJ databases">
        <title>Complete genome sequence of the nitrogen-fixing bacterium Azorhizobium caulinodans ORS571.</title>
        <authorList>
            <person name="Lee K.B."/>
            <person name="Backer P.D."/>
            <person name="Aono T."/>
            <person name="Liu C.T."/>
            <person name="Suzuki S."/>
            <person name="Suzuki T."/>
            <person name="Kaneko T."/>
            <person name="Yamada M."/>
            <person name="Tabata S."/>
            <person name="Kupfer D.M."/>
            <person name="Najar F.Z."/>
            <person name="Wiley G.B."/>
            <person name="Roe B."/>
            <person name="Binnewies T."/>
            <person name="Ussery D."/>
            <person name="Vereecke D."/>
            <person name="Gevers D."/>
            <person name="Holsters M."/>
            <person name="Oyaizu H."/>
        </authorList>
    </citation>
    <scope>NUCLEOTIDE SEQUENCE [LARGE SCALE GENOMIC DNA]</scope>
    <source>
        <strain evidence="3">ATCC 43989 / DSM 5975 / JCM 20966 / LMG 6465 / NBRC 14845 / NCIMB 13405 / ORS 571</strain>
    </source>
</reference>
<feature type="signal peptide" evidence="1">
    <location>
        <begin position="1"/>
        <end position="35"/>
    </location>
</feature>
<evidence type="ECO:0000256" key="1">
    <source>
        <dbReference type="SAM" id="SignalP"/>
    </source>
</evidence>